<dbReference type="Proteomes" id="UP001346869">
    <property type="component" value="Unassembled WGS sequence"/>
</dbReference>
<evidence type="ECO:0000256" key="1">
    <source>
        <dbReference type="SAM" id="Phobius"/>
    </source>
</evidence>
<dbReference type="AlphaFoldDB" id="A0AAN7XZ75"/>
<protein>
    <submittedName>
        <fullName evidence="2">Uncharacterized protein</fullName>
    </submittedName>
</protein>
<proteinExistence type="predicted"/>
<keyword evidence="1" id="KW-0472">Membrane</keyword>
<accession>A0AAN7XZ75</accession>
<reference evidence="2 3" key="1">
    <citation type="journal article" date="2023" name="Genes (Basel)">
        <title>Chromosome-Level Genome Assembly and Circadian Gene Repertoire of the Patagonia Blennie Eleginops maclovinus-The Closest Ancestral Proxy of Antarctic Cryonotothenioids.</title>
        <authorList>
            <person name="Cheng C.C."/>
            <person name="Rivera-Colon A.G."/>
            <person name="Minhas B.F."/>
            <person name="Wilson L."/>
            <person name="Rayamajhi N."/>
            <person name="Vargas-Chacoff L."/>
            <person name="Catchen J.M."/>
        </authorList>
    </citation>
    <scope>NUCLEOTIDE SEQUENCE [LARGE SCALE GENOMIC DNA]</scope>
    <source>
        <strain evidence="2">JMC-PN-2008</strain>
    </source>
</reference>
<name>A0AAN7XZ75_ELEMC</name>
<evidence type="ECO:0000313" key="3">
    <source>
        <dbReference type="Proteomes" id="UP001346869"/>
    </source>
</evidence>
<keyword evidence="1" id="KW-0812">Transmembrane</keyword>
<organism evidence="2 3">
    <name type="scientific">Eleginops maclovinus</name>
    <name type="common">Patagonian blennie</name>
    <name type="synonym">Eleginus maclovinus</name>
    <dbReference type="NCBI Taxonomy" id="56733"/>
    <lineage>
        <taxon>Eukaryota</taxon>
        <taxon>Metazoa</taxon>
        <taxon>Chordata</taxon>
        <taxon>Craniata</taxon>
        <taxon>Vertebrata</taxon>
        <taxon>Euteleostomi</taxon>
        <taxon>Actinopterygii</taxon>
        <taxon>Neopterygii</taxon>
        <taxon>Teleostei</taxon>
        <taxon>Neoteleostei</taxon>
        <taxon>Acanthomorphata</taxon>
        <taxon>Eupercaria</taxon>
        <taxon>Perciformes</taxon>
        <taxon>Notothenioidei</taxon>
        <taxon>Eleginopidae</taxon>
        <taxon>Eleginops</taxon>
    </lineage>
</organism>
<keyword evidence="1" id="KW-1133">Transmembrane helix</keyword>
<comment type="caution">
    <text evidence="2">The sequence shown here is derived from an EMBL/GenBank/DDBJ whole genome shotgun (WGS) entry which is preliminary data.</text>
</comment>
<sequence>MHLTDHKEAHTQCYPIICSRQTSEAYLKATFTQQSLWLAIIGLKVHRCDVQYFGYVVFSACVHRAELRRRWASQVSGSSRQDLLAVSCLIGTPSVCFSSAVALISASLLFVISQS</sequence>
<keyword evidence="3" id="KW-1185">Reference proteome</keyword>
<evidence type="ECO:0000313" key="2">
    <source>
        <dbReference type="EMBL" id="KAK5872748.1"/>
    </source>
</evidence>
<gene>
    <name evidence="2" type="ORF">PBY51_013421</name>
</gene>
<reference evidence="2 3" key="2">
    <citation type="journal article" date="2023" name="Mol. Biol. Evol.">
        <title>Genomics of Secondarily Temperate Adaptation in the Only Non-Antarctic Icefish.</title>
        <authorList>
            <person name="Rivera-Colon A.G."/>
            <person name="Rayamajhi N."/>
            <person name="Minhas B.F."/>
            <person name="Madrigal G."/>
            <person name="Bilyk K.T."/>
            <person name="Yoon V."/>
            <person name="Hune M."/>
            <person name="Gregory S."/>
            <person name="Cheng C.H.C."/>
            <person name="Catchen J.M."/>
        </authorList>
    </citation>
    <scope>NUCLEOTIDE SEQUENCE [LARGE SCALE GENOMIC DNA]</scope>
    <source>
        <strain evidence="2">JMC-PN-2008</strain>
    </source>
</reference>
<dbReference type="EMBL" id="JAUZQC010000004">
    <property type="protein sequence ID" value="KAK5872748.1"/>
    <property type="molecule type" value="Genomic_DNA"/>
</dbReference>
<feature type="transmembrane region" description="Helical" evidence="1">
    <location>
        <begin position="83"/>
        <end position="112"/>
    </location>
</feature>